<dbReference type="EMBL" id="JAGSHT010000007">
    <property type="protein sequence ID" value="MBZ2196050.1"/>
    <property type="molecule type" value="Genomic_DNA"/>
</dbReference>
<evidence type="ECO:0000313" key="2">
    <source>
        <dbReference type="Proteomes" id="UP000826651"/>
    </source>
</evidence>
<keyword evidence="2" id="KW-1185">Reference proteome</keyword>
<sequence>MPNTAFVPGPLGAYNSEVDPLHHDAVGQRELGRRYVAAARGLLSPPG</sequence>
<evidence type="ECO:0000313" key="1">
    <source>
        <dbReference type="EMBL" id="MBZ2196050.1"/>
    </source>
</evidence>
<organism evidence="1 2">
    <name type="scientific">Occultella gossypii</name>
    <dbReference type="NCBI Taxonomy" id="2800820"/>
    <lineage>
        <taxon>Bacteria</taxon>
        <taxon>Bacillati</taxon>
        <taxon>Actinomycetota</taxon>
        <taxon>Actinomycetes</taxon>
        <taxon>Micrococcales</taxon>
        <taxon>Ruaniaceae</taxon>
        <taxon>Occultella</taxon>
    </lineage>
</organism>
<accession>A0ABS7S6T1</accession>
<dbReference type="Proteomes" id="UP000826651">
    <property type="component" value="Unassembled WGS sequence"/>
</dbReference>
<protein>
    <submittedName>
        <fullName evidence="1">Uncharacterized protein</fullName>
    </submittedName>
</protein>
<gene>
    <name evidence="1" type="ORF">KCQ71_07785</name>
</gene>
<comment type="caution">
    <text evidence="1">The sequence shown here is derived from an EMBL/GenBank/DDBJ whole genome shotgun (WGS) entry which is preliminary data.</text>
</comment>
<proteinExistence type="predicted"/>
<dbReference type="RefSeq" id="WP_223404543.1">
    <property type="nucleotide sequence ID" value="NZ_JAGSHT010000007.1"/>
</dbReference>
<name>A0ABS7S6T1_9MICO</name>
<reference evidence="1 2" key="1">
    <citation type="submission" date="2021-04" db="EMBL/GenBank/DDBJ databases">
        <title>Ruania sp. nov., isolated from sandy soil of mangrove forest.</title>
        <authorList>
            <person name="Ge X."/>
            <person name="Huang R."/>
            <person name="Liu W."/>
        </authorList>
    </citation>
    <scope>NUCLEOTIDE SEQUENCE [LARGE SCALE GENOMIC DNA]</scope>
    <source>
        <strain evidence="1 2">N2-46</strain>
    </source>
</reference>